<dbReference type="Pfam" id="PF07715">
    <property type="entry name" value="Plug"/>
    <property type="match status" value="1"/>
</dbReference>
<name>A0A834ICI5_RHYFE</name>
<dbReference type="InterPro" id="IPR000531">
    <property type="entry name" value="Beta-barrel_TonB"/>
</dbReference>
<dbReference type="AlphaFoldDB" id="A0A834ICI5"/>
<dbReference type="OrthoDB" id="10539947at2759"/>
<keyword evidence="5" id="KW-0472">Membrane</keyword>
<dbReference type="EMBL" id="JAACXV010010251">
    <property type="protein sequence ID" value="KAF7275485.1"/>
    <property type="molecule type" value="Genomic_DNA"/>
</dbReference>
<dbReference type="GO" id="GO:0015344">
    <property type="term" value="F:siderophore uptake transmembrane transporter activity"/>
    <property type="evidence" value="ECO:0007669"/>
    <property type="project" value="TreeGrafter"/>
</dbReference>
<dbReference type="Gene3D" id="2.170.130.10">
    <property type="entry name" value="TonB-dependent receptor, plug domain"/>
    <property type="match status" value="1"/>
</dbReference>
<accession>A0A834ICI5</accession>
<reference evidence="9" key="1">
    <citation type="submission" date="2020-08" db="EMBL/GenBank/DDBJ databases">
        <title>Genome sequencing and assembly of the red palm weevil Rhynchophorus ferrugineus.</title>
        <authorList>
            <person name="Dias G.B."/>
            <person name="Bergman C.M."/>
            <person name="Manee M."/>
        </authorList>
    </citation>
    <scope>NUCLEOTIDE SEQUENCE</scope>
    <source>
        <strain evidence="9">AA-2017</strain>
        <tissue evidence="9">Whole larva</tissue>
    </source>
</reference>
<proteinExistence type="predicted"/>
<comment type="subcellular location">
    <subcellularLocation>
        <location evidence="1">Cell outer membrane</location>
        <topology evidence="1">Multi-pass membrane protein</topology>
    </subcellularLocation>
</comment>
<dbReference type="Gene3D" id="2.40.170.20">
    <property type="entry name" value="TonB-dependent receptor, beta-barrel domain"/>
    <property type="match status" value="1"/>
</dbReference>
<evidence type="ECO:0008006" key="11">
    <source>
        <dbReference type="Google" id="ProtNLM"/>
    </source>
</evidence>
<dbReference type="InterPro" id="IPR012910">
    <property type="entry name" value="Plug_dom"/>
</dbReference>
<dbReference type="PANTHER" id="PTHR30069">
    <property type="entry name" value="TONB-DEPENDENT OUTER MEMBRANE RECEPTOR"/>
    <property type="match status" value="1"/>
</dbReference>
<dbReference type="Proteomes" id="UP000625711">
    <property type="component" value="Unassembled WGS sequence"/>
</dbReference>
<evidence type="ECO:0000313" key="10">
    <source>
        <dbReference type="Proteomes" id="UP000625711"/>
    </source>
</evidence>
<evidence type="ECO:0000313" key="9">
    <source>
        <dbReference type="EMBL" id="KAF7275485.1"/>
    </source>
</evidence>
<dbReference type="InterPro" id="IPR036942">
    <property type="entry name" value="Beta-barrel_TonB_sf"/>
</dbReference>
<evidence type="ECO:0000256" key="6">
    <source>
        <dbReference type="ARBA" id="ARBA00023237"/>
    </source>
</evidence>
<evidence type="ECO:0000259" key="7">
    <source>
        <dbReference type="Pfam" id="PF00593"/>
    </source>
</evidence>
<dbReference type="InterPro" id="IPR037066">
    <property type="entry name" value="Plug_dom_sf"/>
</dbReference>
<keyword evidence="10" id="KW-1185">Reference proteome</keyword>
<organism evidence="9 10">
    <name type="scientific">Rhynchophorus ferrugineus</name>
    <name type="common">Red palm weevil</name>
    <name type="synonym">Curculio ferrugineus</name>
    <dbReference type="NCBI Taxonomy" id="354439"/>
    <lineage>
        <taxon>Eukaryota</taxon>
        <taxon>Metazoa</taxon>
        <taxon>Ecdysozoa</taxon>
        <taxon>Arthropoda</taxon>
        <taxon>Hexapoda</taxon>
        <taxon>Insecta</taxon>
        <taxon>Pterygota</taxon>
        <taxon>Neoptera</taxon>
        <taxon>Endopterygota</taxon>
        <taxon>Coleoptera</taxon>
        <taxon>Polyphaga</taxon>
        <taxon>Cucujiformia</taxon>
        <taxon>Curculionidae</taxon>
        <taxon>Dryophthorinae</taxon>
        <taxon>Rhynchophorus</taxon>
    </lineage>
</organism>
<evidence type="ECO:0000256" key="3">
    <source>
        <dbReference type="ARBA" id="ARBA00022692"/>
    </source>
</evidence>
<dbReference type="PANTHER" id="PTHR30069:SF49">
    <property type="entry name" value="OUTER MEMBRANE PROTEIN C"/>
    <property type="match status" value="1"/>
</dbReference>
<dbReference type="GO" id="GO:0044718">
    <property type="term" value="P:siderophore transmembrane transport"/>
    <property type="evidence" value="ECO:0007669"/>
    <property type="project" value="TreeGrafter"/>
</dbReference>
<evidence type="ECO:0000256" key="4">
    <source>
        <dbReference type="ARBA" id="ARBA00023077"/>
    </source>
</evidence>
<protein>
    <recommendedName>
        <fullName evidence="11">TonB-dependent copper receptor</fullName>
    </recommendedName>
</protein>
<keyword evidence="2" id="KW-0813">Transport</keyword>
<keyword evidence="4" id="KW-0798">TonB box</keyword>
<evidence type="ECO:0000256" key="5">
    <source>
        <dbReference type="ARBA" id="ARBA00023136"/>
    </source>
</evidence>
<comment type="caution">
    <text evidence="9">The sequence shown here is derived from an EMBL/GenBank/DDBJ whole genome shotgun (WGS) entry which is preliminary data.</text>
</comment>
<evidence type="ECO:0000259" key="8">
    <source>
        <dbReference type="Pfam" id="PF07715"/>
    </source>
</evidence>
<keyword evidence="3" id="KW-0812">Transmembrane</keyword>
<keyword evidence="6" id="KW-0998">Cell outer membrane</keyword>
<feature type="domain" description="TonB-dependent receptor-like beta-barrel" evidence="7">
    <location>
        <begin position="192"/>
        <end position="434"/>
    </location>
</feature>
<feature type="non-terminal residue" evidence="9">
    <location>
        <position position="442"/>
    </location>
</feature>
<evidence type="ECO:0000256" key="2">
    <source>
        <dbReference type="ARBA" id="ARBA00022448"/>
    </source>
</evidence>
<feature type="domain" description="TonB-dependent receptor plug" evidence="8">
    <location>
        <begin position="46"/>
        <end position="131"/>
    </location>
</feature>
<dbReference type="Pfam" id="PF00593">
    <property type="entry name" value="TonB_dep_Rec_b-barrel"/>
    <property type="match status" value="1"/>
</dbReference>
<dbReference type="SUPFAM" id="SSF56935">
    <property type="entry name" value="Porins"/>
    <property type="match status" value="1"/>
</dbReference>
<sequence length="442" mass="48506">MTSFANNDVVIADNHPVQLAPIVVTAQHEHTDAHGLIIHADPKQPIQPIPASDGAAYLKSIMGFNNIASGGSNGDITFRGMQGSRIKMLTDGTENLGACPARMDTPTSYISPESFDRITVVKGPQTVLYATPGSAATVMFERVAPVFEQDQHFQGNASVVLGSYGRLDQNLEAALGNDKIYARLNANRSKASDYKDGDKQSVHSSWERWNSDLALGWTPDTDTWLELKAGVGDGEAAYAGRSMDGAQFKRESLGLHVEKRNLSEHLQKLEAQVDYSFNDHIMDNFSLRETASGKMPMAMQVTRRTLNARATMTSQWGNNTLISGIDSQHNQQGGNMYMRHATTIPEIAGTLEYQSYGAFAELNHTVNESNHIVLGARADRVEIENLTTSQKRKNTVPSAFIRLENSQAQLGLDSYIGIGYVERTPDFWELYSTSIPTTSTSQ</sequence>
<evidence type="ECO:0000256" key="1">
    <source>
        <dbReference type="ARBA" id="ARBA00004571"/>
    </source>
</evidence>
<gene>
    <name evidence="9" type="ORF">GWI33_011671</name>
</gene>
<dbReference type="InterPro" id="IPR039426">
    <property type="entry name" value="TonB-dep_rcpt-like"/>
</dbReference>